<evidence type="ECO:0000256" key="3">
    <source>
        <dbReference type="ARBA" id="ARBA00022786"/>
    </source>
</evidence>
<evidence type="ECO:0000256" key="4">
    <source>
        <dbReference type="ARBA" id="ARBA00022840"/>
    </source>
</evidence>
<organism evidence="9">
    <name type="scientific">Micromonas pusilla</name>
    <name type="common">Picoplanktonic green alga</name>
    <name type="synonym">Chromulina pusilla</name>
    <dbReference type="NCBI Taxonomy" id="38833"/>
    <lineage>
        <taxon>Eukaryota</taxon>
        <taxon>Viridiplantae</taxon>
        <taxon>Chlorophyta</taxon>
        <taxon>Mamiellophyceae</taxon>
        <taxon>Mamiellales</taxon>
        <taxon>Mamiellaceae</taxon>
        <taxon>Micromonas</taxon>
    </lineage>
</organism>
<dbReference type="GO" id="GO:0005524">
    <property type="term" value="F:ATP binding"/>
    <property type="evidence" value="ECO:0007669"/>
    <property type="project" value="UniProtKB-UniRule"/>
</dbReference>
<dbReference type="EMBL" id="HBEQ01010547">
    <property type="protein sequence ID" value="CAD8521061.1"/>
    <property type="molecule type" value="Transcribed_RNA"/>
</dbReference>
<evidence type="ECO:0000256" key="6">
    <source>
        <dbReference type="RuleBase" id="RU362109"/>
    </source>
</evidence>
<evidence type="ECO:0000313" key="9">
    <source>
        <dbReference type="EMBL" id="CAD8521061.1"/>
    </source>
</evidence>
<sequence>MSTNSTAAIAGPQGSGKGGPGVGGVSDSASVARRLQSELMSLMTSADAGISAFPDGDNIFSWIGTIEGAAGTVYEGLTYKLSLAFPNDYPFKSPTVKFETPCFHPNVDQFGNICLDILKEKWSAVYNVRTILLSIQSLLGEPNNQSPLNAQAAQLWENQEDYKKTLHKKYREDTK</sequence>
<feature type="compositionally biased region" description="Gly residues" evidence="7">
    <location>
        <begin position="13"/>
        <end position="24"/>
    </location>
</feature>
<protein>
    <recommendedName>
        <fullName evidence="8">UBC core domain-containing protein</fullName>
    </recommendedName>
</protein>
<evidence type="ECO:0000256" key="5">
    <source>
        <dbReference type="PROSITE-ProRule" id="PRU10133"/>
    </source>
</evidence>
<evidence type="ECO:0000256" key="2">
    <source>
        <dbReference type="ARBA" id="ARBA00022741"/>
    </source>
</evidence>
<feature type="domain" description="UBC core" evidence="8">
    <location>
        <begin position="30"/>
        <end position="175"/>
    </location>
</feature>
<proteinExistence type="inferred from homology"/>
<reference evidence="9" key="1">
    <citation type="submission" date="2021-01" db="EMBL/GenBank/DDBJ databases">
        <authorList>
            <person name="Corre E."/>
            <person name="Pelletier E."/>
            <person name="Niang G."/>
            <person name="Scheremetjew M."/>
            <person name="Finn R."/>
            <person name="Kale V."/>
            <person name="Holt S."/>
            <person name="Cochrane G."/>
            <person name="Meng A."/>
            <person name="Brown T."/>
            <person name="Cohen L."/>
        </authorList>
    </citation>
    <scope>NUCLEOTIDE SEQUENCE</scope>
    <source>
        <strain evidence="9">CCMP1723</strain>
    </source>
</reference>
<keyword evidence="1" id="KW-0808">Transferase</keyword>
<accession>A0A7S0NLF1</accession>
<name>A0A7S0NLF1_MICPS</name>
<comment type="similarity">
    <text evidence="6">Belongs to the ubiquitin-conjugating enzyme family.</text>
</comment>
<keyword evidence="2 6" id="KW-0547">Nucleotide-binding</keyword>
<feature type="active site" description="Glycyl thioester intermediate" evidence="5">
    <location>
        <position position="114"/>
    </location>
</feature>
<dbReference type="Pfam" id="PF00179">
    <property type="entry name" value="UQ_con"/>
    <property type="match status" value="1"/>
</dbReference>
<dbReference type="CDD" id="cd23791">
    <property type="entry name" value="UBCc_UBE2C"/>
    <property type="match status" value="1"/>
</dbReference>
<gene>
    <name evidence="9" type="ORF">MCOM1403_LOCUS8487</name>
</gene>
<dbReference type="PANTHER" id="PTHR24067">
    <property type="entry name" value="UBIQUITIN-CONJUGATING ENZYME E2"/>
    <property type="match status" value="1"/>
</dbReference>
<dbReference type="SUPFAM" id="SSF54495">
    <property type="entry name" value="UBC-like"/>
    <property type="match status" value="1"/>
</dbReference>
<dbReference type="Gene3D" id="3.10.110.10">
    <property type="entry name" value="Ubiquitin Conjugating Enzyme"/>
    <property type="match status" value="1"/>
</dbReference>
<evidence type="ECO:0000259" key="8">
    <source>
        <dbReference type="PROSITE" id="PS50127"/>
    </source>
</evidence>
<keyword evidence="4 6" id="KW-0067">ATP-binding</keyword>
<dbReference type="InterPro" id="IPR050113">
    <property type="entry name" value="Ub_conjugating_enzyme"/>
</dbReference>
<dbReference type="SMART" id="SM00212">
    <property type="entry name" value="UBCc"/>
    <property type="match status" value="1"/>
</dbReference>
<keyword evidence="3 6" id="KW-0833">Ubl conjugation pathway</keyword>
<evidence type="ECO:0000256" key="1">
    <source>
        <dbReference type="ARBA" id="ARBA00022679"/>
    </source>
</evidence>
<dbReference type="InterPro" id="IPR023313">
    <property type="entry name" value="UBQ-conjugating_AS"/>
</dbReference>
<dbReference type="InterPro" id="IPR000608">
    <property type="entry name" value="UBC"/>
</dbReference>
<dbReference type="FunFam" id="3.10.110.10:FF:000047">
    <property type="entry name" value="ubiquitin-conjugating enzyme E2 20"/>
    <property type="match status" value="1"/>
</dbReference>
<dbReference type="PROSITE" id="PS00183">
    <property type="entry name" value="UBC_1"/>
    <property type="match status" value="1"/>
</dbReference>
<dbReference type="InterPro" id="IPR016135">
    <property type="entry name" value="UBQ-conjugating_enzyme/RWD"/>
</dbReference>
<evidence type="ECO:0000256" key="7">
    <source>
        <dbReference type="SAM" id="MobiDB-lite"/>
    </source>
</evidence>
<feature type="region of interest" description="Disordered" evidence="7">
    <location>
        <begin position="1"/>
        <end position="27"/>
    </location>
</feature>
<dbReference type="PROSITE" id="PS50127">
    <property type="entry name" value="UBC_2"/>
    <property type="match status" value="1"/>
</dbReference>
<dbReference type="GO" id="GO:0016740">
    <property type="term" value="F:transferase activity"/>
    <property type="evidence" value="ECO:0007669"/>
    <property type="project" value="UniProtKB-KW"/>
</dbReference>
<dbReference type="AlphaFoldDB" id="A0A7S0NLF1"/>